<gene>
    <name evidence="9" type="ORF">AY555_03255</name>
</gene>
<dbReference type="InterPro" id="IPR038297">
    <property type="entry name" value="CcmH/CycL/NrfF/Ccl2_sf"/>
</dbReference>
<dbReference type="CDD" id="cd16378">
    <property type="entry name" value="CcmH_N"/>
    <property type="match status" value="1"/>
</dbReference>
<dbReference type="AlphaFoldDB" id="A0A143DE22"/>
<evidence type="ECO:0000256" key="1">
    <source>
        <dbReference type="ARBA" id="ARBA00010342"/>
    </source>
</evidence>
<feature type="domain" description="CcmH/CycL/Ccl2/NrfF N-terminal" evidence="8">
    <location>
        <begin position="15"/>
        <end position="156"/>
    </location>
</feature>
<accession>A0A143DE22</accession>
<evidence type="ECO:0000313" key="9">
    <source>
        <dbReference type="EMBL" id="AMW34368.1"/>
    </source>
</evidence>
<keyword evidence="7" id="KW-0812">Transmembrane</keyword>
<dbReference type="OrthoDB" id="9804975at2"/>
<dbReference type="InterPro" id="IPR005616">
    <property type="entry name" value="CcmH/CycL/Ccl2/NrfF_N"/>
</dbReference>
<dbReference type="GeneID" id="53316168"/>
<dbReference type="GO" id="GO:0046872">
    <property type="term" value="F:metal ion binding"/>
    <property type="evidence" value="ECO:0007669"/>
    <property type="project" value="UniProtKB-KW"/>
</dbReference>
<evidence type="ECO:0000256" key="4">
    <source>
        <dbReference type="ARBA" id="ARBA00022729"/>
    </source>
</evidence>
<keyword evidence="2 7" id="KW-0349">Heme</keyword>
<evidence type="ECO:0000313" key="10">
    <source>
        <dbReference type="Proteomes" id="UP000076066"/>
    </source>
</evidence>
<dbReference type="RefSeq" id="WP_066133400.1">
    <property type="nucleotide sequence ID" value="NZ_CP014525.1"/>
</dbReference>
<evidence type="ECO:0000256" key="3">
    <source>
        <dbReference type="ARBA" id="ARBA00022723"/>
    </source>
</evidence>
<organism evidence="9 10">
    <name type="scientific">Haematospirillum jordaniae</name>
    <dbReference type="NCBI Taxonomy" id="1549855"/>
    <lineage>
        <taxon>Bacteria</taxon>
        <taxon>Pseudomonadati</taxon>
        <taxon>Pseudomonadota</taxon>
        <taxon>Alphaproteobacteria</taxon>
        <taxon>Rhodospirillales</taxon>
        <taxon>Novispirillaceae</taxon>
        <taxon>Haematospirillum</taxon>
    </lineage>
</organism>
<dbReference type="EMBL" id="CP014525">
    <property type="protein sequence ID" value="AMW34368.1"/>
    <property type="molecule type" value="Genomic_DNA"/>
</dbReference>
<evidence type="ECO:0000256" key="6">
    <source>
        <dbReference type="ARBA" id="ARBA00023004"/>
    </source>
</evidence>
<dbReference type="STRING" id="1549855.AY555_03255"/>
<keyword evidence="3 7" id="KW-0479">Metal-binding</keyword>
<dbReference type="GO" id="GO:0005886">
    <property type="term" value="C:plasma membrane"/>
    <property type="evidence" value="ECO:0007669"/>
    <property type="project" value="TreeGrafter"/>
</dbReference>
<keyword evidence="7" id="KW-1133">Transmembrane helix</keyword>
<evidence type="ECO:0000256" key="7">
    <source>
        <dbReference type="RuleBase" id="RU364112"/>
    </source>
</evidence>
<reference evidence="9 10" key="1">
    <citation type="submission" date="2016-02" db="EMBL/GenBank/DDBJ databases">
        <title>Complete Genome of H5569, the type strain of the newly described species Haematospirillium jordaniae.</title>
        <authorList>
            <person name="Nicholson A.C."/>
            <person name="Humrighouse B.W."/>
            <person name="Loparov V."/>
            <person name="McQuiston J.R."/>
        </authorList>
    </citation>
    <scope>NUCLEOTIDE SEQUENCE [LARGE SCALE GENOMIC DNA]</scope>
    <source>
        <strain evidence="9 10">H5569</strain>
    </source>
</reference>
<keyword evidence="4 7" id="KW-0732">Signal</keyword>
<dbReference type="Pfam" id="PF03918">
    <property type="entry name" value="CcmH"/>
    <property type="match status" value="1"/>
</dbReference>
<dbReference type="PANTHER" id="PTHR47870">
    <property type="entry name" value="CYTOCHROME C-TYPE BIOGENESIS PROTEIN CCMH"/>
    <property type="match status" value="1"/>
</dbReference>
<protein>
    <recommendedName>
        <fullName evidence="7">Cytochrome c-type biogenesis protein</fullName>
    </recommendedName>
</protein>
<sequence length="164" mass="18255">MIGRAGYGIAVFLVLLAVGLPGFALAVEPDEMLPDPVLEQRARAISQGLRCVVCQNESIDESNADIARDLRILVRDRLTRGDSDDAVVEYVVSRYGRYVLLRPPLDVTTLVLWATPFALLILAFVGGWWFLRRQVRPDVAASLPLTPQEKKILARLVAEQDSRE</sequence>
<dbReference type="InterPro" id="IPR051263">
    <property type="entry name" value="C-type_cytochrome_biogenesis"/>
</dbReference>
<comment type="function">
    <text evidence="7">Possible subunit of a heme lyase.</text>
</comment>
<dbReference type="GO" id="GO:0017004">
    <property type="term" value="P:cytochrome complex assembly"/>
    <property type="evidence" value="ECO:0007669"/>
    <property type="project" value="UniProtKB-KW"/>
</dbReference>
<keyword evidence="5" id="KW-0201">Cytochrome c-type biogenesis</keyword>
<evidence type="ECO:0000259" key="8">
    <source>
        <dbReference type="Pfam" id="PF03918"/>
    </source>
</evidence>
<comment type="similarity">
    <text evidence="1 7">Belongs to the CcmH/CycL/Ccl2/NrfF family.</text>
</comment>
<dbReference type="Gene3D" id="1.10.8.640">
    <property type="entry name" value="Cytochrome C biogenesis protein"/>
    <property type="match status" value="1"/>
</dbReference>
<keyword evidence="7" id="KW-0472">Membrane</keyword>
<evidence type="ECO:0000256" key="2">
    <source>
        <dbReference type="ARBA" id="ARBA00022617"/>
    </source>
</evidence>
<name>A0A143DE22_9PROT</name>
<dbReference type="Proteomes" id="UP000076066">
    <property type="component" value="Chromosome"/>
</dbReference>
<keyword evidence="6 7" id="KW-0408">Iron</keyword>
<dbReference type="KEGG" id="hjo:AY555_03255"/>
<dbReference type="PANTHER" id="PTHR47870:SF1">
    <property type="entry name" value="CYTOCHROME C-TYPE BIOGENESIS PROTEIN CCMH"/>
    <property type="match status" value="1"/>
</dbReference>
<feature type="transmembrane region" description="Helical" evidence="7">
    <location>
        <begin position="110"/>
        <end position="131"/>
    </location>
</feature>
<evidence type="ECO:0000256" key="5">
    <source>
        <dbReference type="ARBA" id="ARBA00022748"/>
    </source>
</evidence>
<proteinExistence type="inferred from homology"/>
<keyword evidence="10" id="KW-1185">Reference proteome</keyword>